<sequence>MGEMKGTVAMICKGGLLSSFILISYVTMTTSMTLDLTELRNKVSKLKVNPRGNLWATGKTIKNALNWQKDFMILNMCLRGMCVCFVYKGHFMGKKSVVDGSFMEPGFENVNGPTEGRDIRPVHRARDLQALLVQMLKIVQQTEREQTQDIKRGDPA</sequence>
<protein>
    <submittedName>
        <fullName evidence="6">Uncharacterized protein</fullName>
    </submittedName>
</protein>
<dbReference type="GO" id="GO:0005576">
    <property type="term" value="C:extracellular region"/>
    <property type="evidence" value="ECO:0007669"/>
    <property type="project" value="UniProtKB-SubCell"/>
</dbReference>
<evidence type="ECO:0000256" key="3">
    <source>
        <dbReference type="ARBA" id="ARBA00022525"/>
    </source>
</evidence>
<comment type="subcellular location">
    <subcellularLocation>
        <location evidence="1">Secreted</location>
    </subcellularLocation>
</comment>
<dbReference type="PANTHER" id="PTHR16866">
    <property type="entry name" value="GASTRIN-RELEASING PEPTIDE"/>
    <property type="match status" value="1"/>
</dbReference>
<dbReference type="AlphaFoldDB" id="A0A3B5BJM5"/>
<dbReference type="GO" id="GO:0005184">
    <property type="term" value="F:neuropeptide hormone activity"/>
    <property type="evidence" value="ECO:0007669"/>
    <property type="project" value="TreeGrafter"/>
</dbReference>
<dbReference type="GO" id="GO:0046887">
    <property type="term" value="P:positive regulation of hormone secretion"/>
    <property type="evidence" value="ECO:0007669"/>
    <property type="project" value="TreeGrafter"/>
</dbReference>
<keyword evidence="5" id="KW-0472">Membrane</keyword>
<keyword evidence="5" id="KW-0812">Transmembrane</keyword>
<evidence type="ECO:0000256" key="2">
    <source>
        <dbReference type="ARBA" id="ARBA00010012"/>
    </source>
</evidence>
<dbReference type="PANTHER" id="PTHR16866:SF3">
    <property type="entry name" value="NEUROMEDIN-B"/>
    <property type="match status" value="1"/>
</dbReference>
<evidence type="ECO:0000313" key="6">
    <source>
        <dbReference type="Ensembl" id="ENSSPAP00000027637.1"/>
    </source>
</evidence>
<evidence type="ECO:0000256" key="5">
    <source>
        <dbReference type="SAM" id="Phobius"/>
    </source>
</evidence>
<evidence type="ECO:0000256" key="4">
    <source>
        <dbReference type="ARBA" id="ARBA00022815"/>
    </source>
</evidence>
<reference evidence="6" key="1">
    <citation type="submission" date="2023-09" db="UniProtKB">
        <authorList>
            <consortium name="Ensembl"/>
        </authorList>
    </citation>
    <scope>IDENTIFICATION</scope>
</reference>
<organism evidence="6">
    <name type="scientific">Stegastes partitus</name>
    <name type="common">bicolor damselfish</name>
    <dbReference type="NCBI Taxonomy" id="144197"/>
    <lineage>
        <taxon>Eukaryota</taxon>
        <taxon>Metazoa</taxon>
        <taxon>Chordata</taxon>
        <taxon>Craniata</taxon>
        <taxon>Vertebrata</taxon>
        <taxon>Euteleostomi</taxon>
        <taxon>Actinopterygii</taxon>
        <taxon>Neopterygii</taxon>
        <taxon>Teleostei</taxon>
        <taxon>Neoteleostei</taxon>
        <taxon>Acanthomorphata</taxon>
        <taxon>Ovalentaria</taxon>
        <taxon>Pomacentridae</taxon>
        <taxon>Stegastes</taxon>
    </lineage>
</organism>
<dbReference type="GO" id="GO:0031710">
    <property type="term" value="F:neuromedin B receptor binding"/>
    <property type="evidence" value="ECO:0007669"/>
    <property type="project" value="TreeGrafter"/>
</dbReference>
<evidence type="ECO:0000256" key="1">
    <source>
        <dbReference type="ARBA" id="ARBA00004613"/>
    </source>
</evidence>
<name>A0A3B5BJM5_9TELE</name>
<comment type="similarity">
    <text evidence="2">Belongs to the bombesin/neuromedin-B/ranatensin family.</text>
</comment>
<dbReference type="Ensembl" id="ENSSPAT00000028087.1">
    <property type="protein sequence ID" value="ENSSPAP00000027637.1"/>
    <property type="gene ID" value="ENSSPAG00000020817.1"/>
</dbReference>
<accession>A0A3B5BJM5</accession>
<dbReference type="GeneTree" id="ENSGT00940000172424"/>
<keyword evidence="5" id="KW-1133">Transmembrane helix</keyword>
<keyword evidence="3" id="KW-0964">Secreted</keyword>
<proteinExistence type="inferred from homology"/>
<feature type="transmembrane region" description="Helical" evidence="5">
    <location>
        <begin position="7"/>
        <end position="28"/>
    </location>
</feature>
<dbReference type="InterPro" id="IPR000874">
    <property type="entry name" value="Bombesin"/>
</dbReference>
<keyword evidence="4" id="KW-0027">Amidation</keyword>
<dbReference type="GO" id="GO:0043005">
    <property type="term" value="C:neuron projection"/>
    <property type="evidence" value="ECO:0007669"/>
    <property type="project" value="TreeGrafter"/>
</dbReference>
<dbReference type="GO" id="GO:0007218">
    <property type="term" value="P:neuropeptide signaling pathway"/>
    <property type="evidence" value="ECO:0007669"/>
    <property type="project" value="InterPro"/>
</dbReference>